<dbReference type="AlphaFoldDB" id="A0A9D1DU45"/>
<evidence type="ECO:0000256" key="4">
    <source>
        <dbReference type="ARBA" id="ARBA00022960"/>
    </source>
</evidence>
<dbReference type="PRINTS" id="PR00725">
    <property type="entry name" value="DADACBPTASE1"/>
</dbReference>
<evidence type="ECO:0000256" key="1">
    <source>
        <dbReference type="ARBA" id="ARBA00007164"/>
    </source>
</evidence>
<keyword evidence="12" id="KW-0121">Carboxypeptidase</keyword>
<dbReference type="InterPro" id="IPR001967">
    <property type="entry name" value="Peptidase_S11_N"/>
</dbReference>
<accession>A0A9D1DU45</accession>
<evidence type="ECO:0000256" key="9">
    <source>
        <dbReference type="RuleBase" id="RU004016"/>
    </source>
</evidence>
<dbReference type="Proteomes" id="UP000824232">
    <property type="component" value="Unassembled WGS sequence"/>
</dbReference>
<dbReference type="Pfam" id="PF00768">
    <property type="entry name" value="Peptidase_S11"/>
    <property type="match status" value="1"/>
</dbReference>
<dbReference type="GO" id="GO:0008360">
    <property type="term" value="P:regulation of cell shape"/>
    <property type="evidence" value="ECO:0007669"/>
    <property type="project" value="UniProtKB-KW"/>
</dbReference>
<dbReference type="GO" id="GO:0009002">
    <property type="term" value="F:serine-type D-Ala-D-Ala carboxypeptidase activity"/>
    <property type="evidence" value="ECO:0007669"/>
    <property type="project" value="InterPro"/>
</dbReference>
<name>A0A9D1DU45_9FIRM</name>
<dbReference type="InterPro" id="IPR018044">
    <property type="entry name" value="Peptidase_S11"/>
</dbReference>
<dbReference type="GO" id="GO:0006508">
    <property type="term" value="P:proteolysis"/>
    <property type="evidence" value="ECO:0007669"/>
    <property type="project" value="InterPro"/>
</dbReference>
<evidence type="ECO:0000256" key="2">
    <source>
        <dbReference type="ARBA" id="ARBA00022729"/>
    </source>
</evidence>
<sequence length="349" mass="39992">MKKVLVILLLFLVPLNVFCKEDTFDTARSSIIVDLNSGRVLYENNADDVRLIASITKIMTCIIAIEEGDLDKEIKAGEEILKMYGTSIYLELNEKMKLIDLLYGLMLRSGNDASVVIAKAVAGSEEDFVKMMNKKAKEIGMTNTTFSNPHGLDEETKNYSTARDMAKLSRYAYKNKTYRKIIGTEEYRVKTLNKSYLWYNRMKLLGDYKYCTGGKNGYTPSAGKTLVTTHKKNDLNITIVTLDDNDEYNNHERLAEYAFDNYSNYNIVDKNDFDLVIDDNKYYVNKSFTYPLTEKEKDNVKVLASIDDSLKSGKVGNINITLNNRTLKKIPLYIKETKKKENFFTKLFS</sequence>
<dbReference type="EMBL" id="DVHC01000030">
    <property type="protein sequence ID" value="HIR58993.1"/>
    <property type="molecule type" value="Genomic_DNA"/>
</dbReference>
<dbReference type="Gene3D" id="3.40.710.10">
    <property type="entry name" value="DD-peptidase/beta-lactamase superfamily"/>
    <property type="match status" value="1"/>
</dbReference>
<evidence type="ECO:0000256" key="6">
    <source>
        <dbReference type="ARBA" id="ARBA00023316"/>
    </source>
</evidence>
<keyword evidence="6" id="KW-0961">Cell wall biogenesis/degradation</keyword>
<feature type="active site" description="Proton acceptor" evidence="7">
    <location>
        <position position="57"/>
    </location>
</feature>
<proteinExistence type="inferred from homology"/>
<organism evidence="12 13">
    <name type="scientific">Candidatus Onthousia excrementipullorum</name>
    <dbReference type="NCBI Taxonomy" id="2840884"/>
    <lineage>
        <taxon>Bacteria</taxon>
        <taxon>Bacillati</taxon>
        <taxon>Bacillota</taxon>
        <taxon>Bacilli</taxon>
        <taxon>Candidatus Onthousia</taxon>
    </lineage>
</organism>
<feature type="active site" evidence="7">
    <location>
        <position position="109"/>
    </location>
</feature>
<keyword evidence="4" id="KW-0133">Cell shape</keyword>
<dbReference type="GO" id="GO:0071555">
    <property type="term" value="P:cell wall organization"/>
    <property type="evidence" value="ECO:0007669"/>
    <property type="project" value="UniProtKB-KW"/>
</dbReference>
<reference evidence="12" key="1">
    <citation type="submission" date="2020-10" db="EMBL/GenBank/DDBJ databases">
        <authorList>
            <person name="Gilroy R."/>
        </authorList>
    </citation>
    <scope>NUCLEOTIDE SEQUENCE</scope>
    <source>
        <strain evidence="12">CHK184-20233</strain>
    </source>
</reference>
<keyword evidence="2 10" id="KW-0732">Signal</keyword>
<evidence type="ECO:0000313" key="13">
    <source>
        <dbReference type="Proteomes" id="UP000824232"/>
    </source>
</evidence>
<feature type="signal peptide" evidence="10">
    <location>
        <begin position="1"/>
        <end position="19"/>
    </location>
</feature>
<keyword evidence="3" id="KW-0378">Hydrolase</keyword>
<evidence type="ECO:0000256" key="3">
    <source>
        <dbReference type="ARBA" id="ARBA00022801"/>
    </source>
</evidence>
<protein>
    <submittedName>
        <fullName evidence="12">D-alanyl-D-alanine carboxypeptidase</fullName>
    </submittedName>
</protein>
<dbReference type="Gene3D" id="2.30.140.30">
    <property type="match status" value="1"/>
</dbReference>
<evidence type="ECO:0000256" key="7">
    <source>
        <dbReference type="PIRSR" id="PIRSR618044-1"/>
    </source>
</evidence>
<feature type="active site" description="Acyl-ester intermediate" evidence="7">
    <location>
        <position position="54"/>
    </location>
</feature>
<dbReference type="PANTHER" id="PTHR21581:SF33">
    <property type="entry name" value="D-ALANYL-D-ALANINE CARBOXYPEPTIDASE DACB"/>
    <property type="match status" value="1"/>
</dbReference>
<dbReference type="GO" id="GO:0009252">
    <property type="term" value="P:peptidoglycan biosynthetic process"/>
    <property type="evidence" value="ECO:0007669"/>
    <property type="project" value="UniProtKB-KW"/>
</dbReference>
<dbReference type="InterPro" id="IPR012338">
    <property type="entry name" value="Beta-lactam/transpept-like"/>
</dbReference>
<keyword evidence="12" id="KW-0645">Protease</keyword>
<evidence type="ECO:0000313" key="12">
    <source>
        <dbReference type="EMBL" id="HIR58993.1"/>
    </source>
</evidence>
<evidence type="ECO:0000256" key="5">
    <source>
        <dbReference type="ARBA" id="ARBA00022984"/>
    </source>
</evidence>
<dbReference type="PANTHER" id="PTHR21581">
    <property type="entry name" value="D-ALANYL-D-ALANINE CARBOXYPEPTIDASE"/>
    <property type="match status" value="1"/>
</dbReference>
<dbReference type="SUPFAM" id="SSF56601">
    <property type="entry name" value="beta-lactamase/transpeptidase-like"/>
    <property type="match status" value="1"/>
</dbReference>
<comment type="caution">
    <text evidence="12">The sequence shown here is derived from an EMBL/GenBank/DDBJ whole genome shotgun (WGS) entry which is preliminary data.</text>
</comment>
<evidence type="ECO:0000259" key="11">
    <source>
        <dbReference type="Pfam" id="PF00768"/>
    </source>
</evidence>
<evidence type="ECO:0000256" key="10">
    <source>
        <dbReference type="SAM" id="SignalP"/>
    </source>
</evidence>
<feature type="chain" id="PRO_5038691021" evidence="10">
    <location>
        <begin position="20"/>
        <end position="349"/>
    </location>
</feature>
<reference evidence="12" key="2">
    <citation type="journal article" date="2021" name="PeerJ">
        <title>Extensive microbial diversity within the chicken gut microbiome revealed by metagenomics and culture.</title>
        <authorList>
            <person name="Gilroy R."/>
            <person name="Ravi A."/>
            <person name="Getino M."/>
            <person name="Pursley I."/>
            <person name="Horton D.L."/>
            <person name="Alikhan N.F."/>
            <person name="Baker D."/>
            <person name="Gharbi K."/>
            <person name="Hall N."/>
            <person name="Watson M."/>
            <person name="Adriaenssens E.M."/>
            <person name="Foster-Nyarko E."/>
            <person name="Jarju S."/>
            <person name="Secka A."/>
            <person name="Antonio M."/>
            <person name="Oren A."/>
            <person name="Chaudhuri R.R."/>
            <person name="La Ragione R."/>
            <person name="Hildebrand F."/>
            <person name="Pallen M.J."/>
        </authorList>
    </citation>
    <scope>NUCLEOTIDE SEQUENCE</scope>
    <source>
        <strain evidence="12">CHK184-20233</strain>
    </source>
</reference>
<keyword evidence="5" id="KW-0573">Peptidoglycan synthesis</keyword>
<comment type="similarity">
    <text evidence="1 9">Belongs to the peptidase S11 family.</text>
</comment>
<gene>
    <name evidence="12" type="ORF">IAB38_02985</name>
</gene>
<evidence type="ECO:0000256" key="8">
    <source>
        <dbReference type="PIRSR" id="PIRSR618044-2"/>
    </source>
</evidence>
<feature type="domain" description="Peptidase S11 D-alanyl-D-alanine carboxypeptidase A N-terminal" evidence="11">
    <location>
        <begin position="26"/>
        <end position="245"/>
    </location>
</feature>
<feature type="binding site" evidence="8">
    <location>
        <position position="215"/>
    </location>
    <ligand>
        <name>substrate</name>
    </ligand>
</feature>